<evidence type="ECO:0000256" key="2">
    <source>
        <dbReference type="ARBA" id="ARBA00022737"/>
    </source>
</evidence>
<dbReference type="PANTHER" id="PTHR45632:SF3">
    <property type="entry name" value="KELCH-LIKE PROTEIN 32"/>
    <property type="match status" value="1"/>
</dbReference>
<keyword evidence="1" id="KW-0880">Kelch repeat</keyword>
<dbReference type="Pfam" id="PF01833">
    <property type="entry name" value="TIG"/>
    <property type="match status" value="3"/>
</dbReference>
<dbReference type="PROSITE" id="PS51257">
    <property type="entry name" value="PROKAR_LIPOPROTEIN"/>
    <property type="match status" value="1"/>
</dbReference>
<feature type="domain" description="IPT/TIG" evidence="3">
    <location>
        <begin position="129"/>
        <end position="197"/>
    </location>
</feature>
<dbReference type="PANTHER" id="PTHR45632">
    <property type="entry name" value="LD33804P"/>
    <property type="match status" value="1"/>
</dbReference>
<evidence type="ECO:0000313" key="5">
    <source>
        <dbReference type="Proteomes" id="UP000708576"/>
    </source>
</evidence>
<dbReference type="SUPFAM" id="SSF117281">
    <property type="entry name" value="Kelch motif"/>
    <property type="match status" value="1"/>
</dbReference>
<dbReference type="InterPro" id="IPR015915">
    <property type="entry name" value="Kelch-typ_b-propeller"/>
</dbReference>
<dbReference type="InterPro" id="IPR013783">
    <property type="entry name" value="Ig-like_fold"/>
</dbReference>
<evidence type="ECO:0000313" key="4">
    <source>
        <dbReference type="EMBL" id="MBS2098279.1"/>
    </source>
</evidence>
<dbReference type="RefSeq" id="WP_212215523.1">
    <property type="nucleotide sequence ID" value="NZ_JAGUCO010000004.1"/>
</dbReference>
<organism evidence="4 5">
    <name type="scientific">Carboxylicivirga linearis</name>
    <dbReference type="NCBI Taxonomy" id="1628157"/>
    <lineage>
        <taxon>Bacteria</taxon>
        <taxon>Pseudomonadati</taxon>
        <taxon>Bacteroidota</taxon>
        <taxon>Bacteroidia</taxon>
        <taxon>Marinilabiliales</taxon>
        <taxon>Marinilabiliaceae</taxon>
        <taxon>Carboxylicivirga</taxon>
    </lineage>
</organism>
<dbReference type="SUPFAM" id="SSF81296">
    <property type="entry name" value="E set domains"/>
    <property type="match status" value="3"/>
</dbReference>
<dbReference type="InterPro" id="IPR014756">
    <property type="entry name" value="Ig_E-set"/>
</dbReference>
<accession>A0ABS5JTQ3</accession>
<dbReference type="Gene3D" id="2.60.40.10">
    <property type="entry name" value="Immunoglobulins"/>
    <property type="match status" value="3"/>
</dbReference>
<gene>
    <name evidence="4" type="ORF">KEM10_08300</name>
</gene>
<keyword evidence="2" id="KW-0677">Repeat</keyword>
<dbReference type="Proteomes" id="UP000708576">
    <property type="component" value="Unassembled WGS sequence"/>
</dbReference>
<dbReference type="InterPro" id="IPR002909">
    <property type="entry name" value="IPT_dom"/>
</dbReference>
<dbReference type="Gene3D" id="2.120.10.80">
    <property type="entry name" value="Kelch-type beta propeller"/>
    <property type="match status" value="1"/>
</dbReference>
<keyword evidence="5" id="KW-1185">Reference proteome</keyword>
<comment type="caution">
    <text evidence="4">The sequence shown here is derived from an EMBL/GenBank/DDBJ whole genome shotgun (WGS) entry which is preliminary data.</text>
</comment>
<name>A0ABS5JTQ3_9BACT</name>
<protein>
    <submittedName>
        <fullName evidence="4">IPT/TIG domain-containing protein</fullName>
    </submittedName>
</protein>
<reference evidence="4 5" key="1">
    <citation type="journal article" date="2015" name="Int. J. Syst. Evol. Microbiol.">
        <title>Carboxylicivirga linearis sp. nov., isolated from a sea cucumber culture pond.</title>
        <authorList>
            <person name="Wang F.Q."/>
            <person name="Zhou Y.X."/>
            <person name="Lin X.Z."/>
            <person name="Chen G.J."/>
            <person name="Du Z.J."/>
        </authorList>
    </citation>
    <scope>NUCLEOTIDE SEQUENCE [LARGE SCALE GENOMIC DNA]</scope>
    <source>
        <strain evidence="4 5">FB218</strain>
    </source>
</reference>
<dbReference type="CDD" id="cd00603">
    <property type="entry name" value="IPT_PCSR"/>
    <property type="match status" value="2"/>
</dbReference>
<dbReference type="CDD" id="cd00102">
    <property type="entry name" value="IPT"/>
    <property type="match status" value="1"/>
</dbReference>
<sequence length="666" mass="75840">MKVLISISLLFLFLLSCNKEKQSELPLLLTNQVNEISEEGAYFSANVINGYSSEVQEYGFTWSKEENPIIKEDEKYVMYEPFDGGEFGQQITTSLKEGETYYMRSYMQTKSSITYGNQVMFVSLGSSAPIIEDFYPKKGNLNDTITITGQNFSYVSINNSVKFNTSIARILKVSQDTIVAMVPPWLSSVKSDVSVTIFNNIEIAEEQFELITPEILDFSPNTGNFETLVTIKCTKLSNTKTLKVFFDDFQADIVEVFDEEIIVNVPDDLNKQSSEVRVELNGFSSVASQKFELLPVELSHFSPEIALTGSTILISGENFSPLAENNFIYVGGMLVEIVKASSNEIEIKLPTQDEIIYPSRNLSLTVQVAEQEWTFDDELIINDQWFRLKNAPEELLSSDYLYSYISCFSDNSRAYIGLNNSKVFFEYDPSQDKWKRLKDFPGSKRFNGAGFVNGDNVFFGTGLSNSSYRVFYKDWWKYNIKDNTWTQLQDFDGKERTAAIAFKVNNSGYIGTGGGSGIIEYLSDIWRYDENADSWIMVADYPEEMSYGLALSTSSQAFVGLGINFATDIKYMYRYDPDSNKWTKIKDFPQGGDNNRSLGFVINNQVYASIGYWNPFYKWNAPYQSWNEIEPVDLIDKRNAIAFSINGKGYVGLGMNNWMWEYDPSR</sequence>
<evidence type="ECO:0000259" key="3">
    <source>
        <dbReference type="Pfam" id="PF01833"/>
    </source>
</evidence>
<feature type="domain" description="IPT/TIG" evidence="3">
    <location>
        <begin position="213"/>
        <end position="291"/>
    </location>
</feature>
<dbReference type="EMBL" id="JAGUCO010000004">
    <property type="protein sequence ID" value="MBS2098279.1"/>
    <property type="molecule type" value="Genomic_DNA"/>
</dbReference>
<feature type="domain" description="IPT/TIG" evidence="3">
    <location>
        <begin position="299"/>
        <end position="373"/>
    </location>
</feature>
<evidence type="ECO:0000256" key="1">
    <source>
        <dbReference type="ARBA" id="ARBA00022441"/>
    </source>
</evidence>
<proteinExistence type="predicted"/>